<name>A0ABX7N4K4_9BACT</name>
<dbReference type="RefSeq" id="WP_206714344.1">
    <property type="nucleotide sequence ID" value="NZ_CP071091.1"/>
</dbReference>
<sequence length="291" mass="30656">MSSLLPTSETAPGCALHPQGDSVFTCSRCGSFGCSECRSSPETTRCEACVRRLREDPTVMAPGQLLADTFTLFRQHLRTVVLVCLTYAATFAGSMALVPLIGGSFTAVVSQLAIQLGLSIYLMREVAEGLREGARARPSGAGVLTSVLARVPVLFFMFVLNALVVMGGSLLFVLPGLYLALCTSLAPAAVAVDGKGPLASLRASYTLIQGYRLRLLGVVLPLVLTMVLASKVGDGLMALTQGLPTPLLFASGFVTTLMTMAALALYETALVLAYQRLRERQPTSPSTSGMA</sequence>
<feature type="transmembrane region" description="Helical" evidence="1">
    <location>
        <begin position="80"/>
        <end position="98"/>
    </location>
</feature>
<feature type="transmembrane region" description="Helical" evidence="1">
    <location>
        <begin position="104"/>
        <end position="122"/>
    </location>
</feature>
<keyword evidence="1" id="KW-0812">Transmembrane</keyword>
<dbReference type="EMBL" id="CP071091">
    <property type="protein sequence ID" value="QSQ12622.1"/>
    <property type="molecule type" value="Genomic_DNA"/>
</dbReference>
<feature type="transmembrane region" description="Helical" evidence="1">
    <location>
        <begin position="249"/>
        <end position="274"/>
    </location>
</feature>
<evidence type="ECO:0000256" key="1">
    <source>
        <dbReference type="SAM" id="Phobius"/>
    </source>
</evidence>
<organism evidence="2 3">
    <name type="scientific">Myxococcus landrumensis</name>
    <dbReference type="NCBI Taxonomy" id="2813577"/>
    <lineage>
        <taxon>Bacteria</taxon>
        <taxon>Pseudomonadati</taxon>
        <taxon>Myxococcota</taxon>
        <taxon>Myxococcia</taxon>
        <taxon>Myxococcales</taxon>
        <taxon>Cystobacterineae</taxon>
        <taxon>Myxococcaceae</taxon>
        <taxon>Myxococcus</taxon>
    </lineage>
</organism>
<accession>A0ABX7N4K4</accession>
<keyword evidence="1" id="KW-1133">Transmembrane helix</keyword>
<keyword evidence="3" id="KW-1185">Reference proteome</keyword>
<feature type="transmembrane region" description="Helical" evidence="1">
    <location>
        <begin position="170"/>
        <end position="192"/>
    </location>
</feature>
<evidence type="ECO:0000313" key="3">
    <source>
        <dbReference type="Proteomes" id="UP000663090"/>
    </source>
</evidence>
<evidence type="ECO:0000313" key="2">
    <source>
        <dbReference type="EMBL" id="QSQ12622.1"/>
    </source>
</evidence>
<feature type="transmembrane region" description="Helical" evidence="1">
    <location>
        <begin position="143"/>
        <end position="164"/>
    </location>
</feature>
<gene>
    <name evidence="2" type="ORF">JY572_30295</name>
</gene>
<proteinExistence type="predicted"/>
<feature type="transmembrane region" description="Helical" evidence="1">
    <location>
        <begin position="213"/>
        <end position="229"/>
    </location>
</feature>
<evidence type="ECO:0008006" key="4">
    <source>
        <dbReference type="Google" id="ProtNLM"/>
    </source>
</evidence>
<reference evidence="2 3" key="1">
    <citation type="submission" date="2021-02" db="EMBL/GenBank/DDBJ databases">
        <title>De Novo genome assembly of isolated myxobacteria.</title>
        <authorList>
            <person name="Stevens D.C."/>
        </authorList>
    </citation>
    <scope>NUCLEOTIDE SEQUENCE [LARGE SCALE GENOMIC DNA]</scope>
    <source>
        <strain evidence="2 3">SCHIC003</strain>
    </source>
</reference>
<keyword evidence="1" id="KW-0472">Membrane</keyword>
<dbReference type="Proteomes" id="UP000663090">
    <property type="component" value="Chromosome"/>
</dbReference>
<protein>
    <recommendedName>
        <fullName evidence="4">B box-type domain-containing protein</fullName>
    </recommendedName>
</protein>